<gene>
    <name evidence="1" type="ORF">FOZG_15121</name>
</gene>
<dbReference type="VEuPathDB" id="FungiDB:FOZG_15121"/>
<organism evidence="1">
    <name type="scientific">Fusarium oxysporum Fo47</name>
    <dbReference type="NCBI Taxonomy" id="660027"/>
    <lineage>
        <taxon>Eukaryota</taxon>
        <taxon>Fungi</taxon>
        <taxon>Dikarya</taxon>
        <taxon>Ascomycota</taxon>
        <taxon>Pezizomycotina</taxon>
        <taxon>Sordariomycetes</taxon>
        <taxon>Hypocreomycetidae</taxon>
        <taxon>Hypocreales</taxon>
        <taxon>Nectriaceae</taxon>
        <taxon>Fusarium</taxon>
        <taxon>Fusarium oxysporum species complex</taxon>
    </lineage>
</organism>
<dbReference type="HOGENOM" id="CLU_2133617_0_0_1"/>
<protein>
    <submittedName>
        <fullName evidence="1">Neurofibromin 1</fullName>
    </submittedName>
</protein>
<dbReference type="EMBL" id="JH717907">
    <property type="protein sequence ID" value="EWZ32152.1"/>
    <property type="molecule type" value="Genomic_DNA"/>
</dbReference>
<proteinExistence type="predicted"/>
<reference evidence="1" key="1">
    <citation type="submission" date="2011-06" db="EMBL/GenBank/DDBJ databases">
        <title>The Genome Sequence of Fusarium oxysporum Fo47.</title>
        <authorList>
            <consortium name="The Broad Institute Genome Sequencing Platform"/>
            <person name="Ma L.-J."/>
            <person name="Gale L.R."/>
            <person name="Schwartz D.C."/>
            <person name="Zhou S."/>
            <person name="Corby-Kistler H."/>
            <person name="Young S.K."/>
            <person name="Zeng Q."/>
            <person name="Gargeya S."/>
            <person name="Fitzgerald M."/>
            <person name="Haas B."/>
            <person name="Abouelleil A."/>
            <person name="Alvarado L."/>
            <person name="Arachchi H.M."/>
            <person name="Berlin A."/>
            <person name="Brown A."/>
            <person name="Chapman S.B."/>
            <person name="Chen Z."/>
            <person name="Dunbar C."/>
            <person name="Freedman E."/>
            <person name="Gearin G."/>
            <person name="Gellesch M."/>
            <person name="Goldberg J."/>
            <person name="Griggs A."/>
            <person name="Gujja S."/>
            <person name="Heiman D."/>
            <person name="Howarth C."/>
            <person name="Larson L."/>
            <person name="Lui A."/>
            <person name="MacDonald P.J.P."/>
            <person name="Mehta T."/>
            <person name="Montmayeur A."/>
            <person name="Murphy C."/>
            <person name="Neiman D."/>
            <person name="Pearson M."/>
            <person name="Priest M."/>
            <person name="Roberts A."/>
            <person name="Saif S."/>
            <person name="Shea T."/>
            <person name="Shenoy N."/>
            <person name="Sisk P."/>
            <person name="Stolte C."/>
            <person name="Sykes S."/>
            <person name="Wortman J."/>
            <person name="Nusbaum C."/>
            <person name="Birren B."/>
        </authorList>
    </citation>
    <scope>NUCLEOTIDE SEQUENCE [LARGE SCALE GENOMIC DNA]</scope>
    <source>
        <strain evidence="1">Fo47</strain>
    </source>
</reference>
<name>W9JJC2_FUSOX</name>
<accession>W9JJC2</accession>
<dbReference type="Proteomes" id="UP000030766">
    <property type="component" value="Unassembled WGS sequence"/>
</dbReference>
<evidence type="ECO:0000313" key="1">
    <source>
        <dbReference type="EMBL" id="EWZ32152.1"/>
    </source>
</evidence>
<dbReference type="AlphaFoldDB" id="W9JJC2"/>
<reference evidence="1" key="2">
    <citation type="submission" date="2012-06" db="EMBL/GenBank/DDBJ databases">
        <title>Annotation of the Genome Sequence of Fusarium oxysporum Fo47.</title>
        <authorList>
            <consortium name="The Broad Institute Genomics Platform"/>
            <person name="Ma L.-J."/>
            <person name="Corby-Kistler H."/>
            <person name="Broz K."/>
            <person name="Gale L.R."/>
            <person name="Jonkers W."/>
            <person name="O'Donnell K."/>
            <person name="Ploetz R."/>
            <person name="Steinberg C."/>
            <person name="Schwartz D.C."/>
            <person name="VanEtten H."/>
            <person name="Zhou S."/>
            <person name="Young S.K."/>
            <person name="Zeng Q."/>
            <person name="Gargeya S."/>
            <person name="Fitzgerald M."/>
            <person name="Abouelleil A."/>
            <person name="Alvarado L."/>
            <person name="Chapman S.B."/>
            <person name="Gainer-Dewar J."/>
            <person name="Goldberg J."/>
            <person name="Griggs A."/>
            <person name="Gujja S."/>
            <person name="Hansen M."/>
            <person name="Howarth C."/>
            <person name="Imamovic A."/>
            <person name="Ireland A."/>
            <person name="Larimer J."/>
            <person name="McCowan C."/>
            <person name="Murphy C."/>
            <person name="Pearson M."/>
            <person name="Poon T.W."/>
            <person name="Priest M."/>
            <person name="Roberts A."/>
            <person name="Saif S."/>
            <person name="Shea T."/>
            <person name="Sykes S."/>
            <person name="Wortman J."/>
            <person name="Nusbaum C."/>
            <person name="Birren B."/>
        </authorList>
    </citation>
    <scope>NUCLEOTIDE SEQUENCE</scope>
    <source>
        <strain evidence="1">Fo47</strain>
    </source>
</reference>
<sequence>MLYSCVLWPRFSLTTYARLLPTFHPLSARFATPYQTQSCHGSPMPSTQLWEPSSSYDSFAQLSLLLKSRASCRQHHLKKCGAVYFLLPRSFRTSPITCCLEQKSHTCFPLTTS</sequence>